<proteinExistence type="predicted"/>
<dbReference type="Proteomes" id="UP001519460">
    <property type="component" value="Unassembled WGS sequence"/>
</dbReference>
<sequence>MHTEPKASYAPQRKTAFRRVTKIRRRFDACLSASSICRGGHDYLPIVIFPTLTSLESLSVSRHRARSVGRGASSVDRNCAPVGSSHCKTLFRAGAYWLAVN</sequence>
<reference evidence="1 2" key="1">
    <citation type="journal article" date="2023" name="Sci. Data">
        <title>Genome assembly of the Korean intertidal mud-creeper Batillaria attramentaria.</title>
        <authorList>
            <person name="Patra A.K."/>
            <person name="Ho P.T."/>
            <person name="Jun S."/>
            <person name="Lee S.J."/>
            <person name="Kim Y."/>
            <person name="Won Y.J."/>
        </authorList>
    </citation>
    <scope>NUCLEOTIDE SEQUENCE [LARGE SCALE GENOMIC DNA]</scope>
    <source>
        <strain evidence="1">Wonlab-2016</strain>
    </source>
</reference>
<gene>
    <name evidence="1" type="ORF">BaRGS_00038031</name>
</gene>
<accession>A0ABD0J8F7</accession>
<dbReference type="AlphaFoldDB" id="A0ABD0J8F7"/>
<dbReference type="EMBL" id="JACVVK020000594">
    <property type="protein sequence ID" value="KAK7463991.1"/>
    <property type="molecule type" value="Genomic_DNA"/>
</dbReference>
<keyword evidence="2" id="KW-1185">Reference proteome</keyword>
<name>A0ABD0J8F7_9CAEN</name>
<organism evidence="1 2">
    <name type="scientific">Batillaria attramentaria</name>
    <dbReference type="NCBI Taxonomy" id="370345"/>
    <lineage>
        <taxon>Eukaryota</taxon>
        <taxon>Metazoa</taxon>
        <taxon>Spiralia</taxon>
        <taxon>Lophotrochozoa</taxon>
        <taxon>Mollusca</taxon>
        <taxon>Gastropoda</taxon>
        <taxon>Caenogastropoda</taxon>
        <taxon>Sorbeoconcha</taxon>
        <taxon>Cerithioidea</taxon>
        <taxon>Batillariidae</taxon>
        <taxon>Batillaria</taxon>
    </lineage>
</organism>
<evidence type="ECO:0000313" key="2">
    <source>
        <dbReference type="Proteomes" id="UP001519460"/>
    </source>
</evidence>
<evidence type="ECO:0000313" key="1">
    <source>
        <dbReference type="EMBL" id="KAK7463991.1"/>
    </source>
</evidence>
<protein>
    <submittedName>
        <fullName evidence="1">Uncharacterized protein</fullName>
    </submittedName>
</protein>
<comment type="caution">
    <text evidence="1">The sequence shown here is derived from an EMBL/GenBank/DDBJ whole genome shotgun (WGS) entry which is preliminary data.</text>
</comment>